<protein>
    <submittedName>
        <fullName evidence="1">Uncharacterized protein</fullName>
    </submittedName>
</protein>
<dbReference type="RefSeq" id="WP_150973835.1">
    <property type="nucleotide sequence ID" value="NZ_VZDO01000027.1"/>
</dbReference>
<organism evidence="1 2">
    <name type="scientific">Plantimonas leprariae</name>
    <dbReference type="NCBI Taxonomy" id="2615207"/>
    <lineage>
        <taxon>Bacteria</taxon>
        <taxon>Pseudomonadati</taxon>
        <taxon>Pseudomonadota</taxon>
        <taxon>Alphaproteobacteria</taxon>
        <taxon>Hyphomicrobiales</taxon>
        <taxon>Aurantimonadaceae</taxon>
        <taxon>Plantimonas</taxon>
    </lineage>
</organism>
<evidence type="ECO:0000313" key="1">
    <source>
        <dbReference type="EMBL" id="KAB0676024.1"/>
    </source>
</evidence>
<dbReference type="Proteomes" id="UP000432089">
    <property type="component" value="Unassembled WGS sequence"/>
</dbReference>
<proteinExistence type="predicted"/>
<name>A0A7V7PKJ8_9HYPH</name>
<keyword evidence="2" id="KW-1185">Reference proteome</keyword>
<sequence length="66" mass="7112">MSRLAERVTELPFNDDLEAAVDEVLRLSGGDARTAVRAVLLGQRSIVESYSSLISTGYARTGARPC</sequence>
<accession>A0A7V7PKJ8</accession>
<comment type="caution">
    <text evidence="1">The sequence shown here is derived from an EMBL/GenBank/DDBJ whole genome shotgun (WGS) entry which is preliminary data.</text>
</comment>
<evidence type="ECO:0000313" key="2">
    <source>
        <dbReference type="Proteomes" id="UP000432089"/>
    </source>
</evidence>
<dbReference type="EMBL" id="VZDO01000027">
    <property type="protein sequence ID" value="KAB0676024.1"/>
    <property type="molecule type" value="Genomic_DNA"/>
</dbReference>
<dbReference type="AlphaFoldDB" id="A0A7V7PKJ8"/>
<gene>
    <name evidence="1" type="ORF">F6X38_22445</name>
</gene>
<reference evidence="1 2" key="1">
    <citation type="submission" date="2019-09" db="EMBL/GenBank/DDBJ databases">
        <title>YIM 132180 draft genome.</title>
        <authorList>
            <person name="Zhang K."/>
        </authorList>
    </citation>
    <scope>NUCLEOTIDE SEQUENCE [LARGE SCALE GENOMIC DNA]</scope>
    <source>
        <strain evidence="1 2">YIM 132180</strain>
    </source>
</reference>